<dbReference type="InterPro" id="IPR049053">
    <property type="entry name" value="AFCA-like_C"/>
</dbReference>
<reference evidence="4 5" key="1">
    <citation type="submission" date="2015-03" db="EMBL/GenBank/DDBJ databases">
        <title>Luteipulveratus halotolerans sp. nov., a novel actinobacterium (Dermacoccaceae) from Sarawak, Malaysia.</title>
        <authorList>
            <person name="Juboi H."/>
            <person name="Basik A."/>
            <person name="Shamsul S.S."/>
            <person name="Arnold P."/>
            <person name="Schmitt E.K."/>
            <person name="Sanglier J.-J."/>
            <person name="Yeo T."/>
        </authorList>
    </citation>
    <scope>NUCLEOTIDE SEQUENCE [LARGE SCALE GENOMIC DNA]</scope>
    <source>
        <strain evidence="4 5">MN07-A0370</strain>
    </source>
</reference>
<dbReference type="Pfam" id="PF21307">
    <property type="entry name" value="Glyco_hydro_95_C"/>
    <property type="match status" value="1"/>
</dbReference>
<sequence length="765" mass="83566">MWYDKPATDWERESLPVGNGPLGASFFGGVDKERLALNEKTLWTGGPGSHEGGHAYGFGNWEQPRPGALDEVRRRIATDTKVPSSWVGQKLGQYEWGFGAYQPFGDLGLDFADASGDVSGYRRSLDLQQGVGSVVYQRNGTTFRREYLASHPADVVAVRLTADTAGAISFTTSFTSPHAGRSVSTSGGRMTIRGSLPDNGLVYEGQVQVVADGGTVLDGKETLTVQGATAVTLLFSAATNYADTYPAYRGADPHHKVSTKINAAAALPYRVLRSRHVADHTGLFNRMSLDLGQPLPAVPTDQLVAGYTGSRPQDTSLEQLFFEYGRYLLIASSRAGSLPANLQGVWNTSTAPPWDADYHVNINLQMNYWPAEVTNLTETTAPLYAYADSLRAPGRVSARQIFGVDKGWVVSNQTNPWGFTGVHDYADSFWFPEGGGWLGQSFMEHYRFTGDKTFLRKTAYPYLKETAEFWLDFLVPDPRDGKLVVTPSFSPEQGSFSAGASISQQIVWDLLSNTIEASRDLGVDTDFRKELTTTLNRLDPGTRVGSWGQLQEWKEDWDDPTNQHRHVSHLFGLFPGRQISRDDTPALAKAAEVSLRARGNGGTGWSTAWKTNFWARLGNGDEAHSTLAGQLNESTLPNLWDSHPPFQIDGNFGATSGMAEMLLQSGEGVVDLLPALPTAWDKGRVDGLRARGGLTVGMDWKTGHLGEARLRADRTGTVRVRNAEFATTPMRVVGEQGRAVASTLRGDVLEIEARAHESIRILPKA</sequence>
<evidence type="ECO:0000259" key="3">
    <source>
        <dbReference type="Pfam" id="PF22124"/>
    </source>
</evidence>
<dbReference type="GO" id="GO:0005975">
    <property type="term" value="P:carbohydrate metabolic process"/>
    <property type="evidence" value="ECO:0007669"/>
    <property type="project" value="InterPro"/>
</dbReference>
<proteinExistence type="predicted"/>
<feature type="domain" description="Glycosyl hydrolase family 95 catalytic" evidence="3">
    <location>
        <begin position="269"/>
        <end position="662"/>
    </location>
</feature>
<organism evidence="4 5">
    <name type="scientific">Luteipulveratus mongoliensis</name>
    <dbReference type="NCBI Taxonomy" id="571913"/>
    <lineage>
        <taxon>Bacteria</taxon>
        <taxon>Bacillati</taxon>
        <taxon>Actinomycetota</taxon>
        <taxon>Actinomycetes</taxon>
        <taxon>Micrococcales</taxon>
        <taxon>Dermacoccaceae</taxon>
        <taxon>Luteipulveratus</taxon>
    </lineage>
</organism>
<evidence type="ECO:0000313" key="4">
    <source>
        <dbReference type="EMBL" id="AKU18852.1"/>
    </source>
</evidence>
<feature type="domain" description="Glycosyl hydrolase family 95 N-terminal" evidence="1">
    <location>
        <begin position="1"/>
        <end position="243"/>
    </location>
</feature>
<dbReference type="InterPro" id="IPR012341">
    <property type="entry name" value="6hp_glycosidase-like_sf"/>
</dbReference>
<dbReference type="Gene3D" id="2.60.40.1180">
    <property type="entry name" value="Golgi alpha-mannosidase II"/>
    <property type="match status" value="1"/>
</dbReference>
<keyword evidence="5" id="KW-1185">Reference proteome</keyword>
<dbReference type="InterPro" id="IPR016518">
    <property type="entry name" value="Alpha-L-fucosidase"/>
</dbReference>
<protein>
    <submittedName>
        <fullName evidence="4">Alpha-L-fucosidase</fullName>
    </submittedName>
</protein>
<evidence type="ECO:0000313" key="5">
    <source>
        <dbReference type="Proteomes" id="UP000066480"/>
    </source>
</evidence>
<dbReference type="SUPFAM" id="SSF48208">
    <property type="entry name" value="Six-hairpin glycosidases"/>
    <property type="match status" value="1"/>
</dbReference>
<dbReference type="AlphaFoldDB" id="A0A0K1JQ54"/>
<gene>
    <name evidence="4" type="ORF">VV02_11770</name>
</gene>
<dbReference type="Proteomes" id="UP000066480">
    <property type="component" value="Chromosome"/>
</dbReference>
<dbReference type="PIRSF" id="PIRSF007663">
    <property type="entry name" value="UCP007663"/>
    <property type="match status" value="1"/>
</dbReference>
<dbReference type="InterPro" id="IPR013780">
    <property type="entry name" value="Glyco_hydro_b"/>
</dbReference>
<dbReference type="Pfam" id="PF22124">
    <property type="entry name" value="Glyco_hydro_95_cat"/>
    <property type="match status" value="1"/>
</dbReference>
<dbReference type="PANTHER" id="PTHR31084">
    <property type="entry name" value="ALPHA-L-FUCOSIDASE 2"/>
    <property type="match status" value="1"/>
</dbReference>
<dbReference type="EMBL" id="CP011112">
    <property type="protein sequence ID" value="AKU18852.1"/>
    <property type="molecule type" value="Genomic_DNA"/>
</dbReference>
<evidence type="ECO:0000259" key="2">
    <source>
        <dbReference type="Pfam" id="PF21307"/>
    </source>
</evidence>
<dbReference type="InterPro" id="IPR027414">
    <property type="entry name" value="GH95_N_dom"/>
</dbReference>
<dbReference type="GO" id="GO:0004560">
    <property type="term" value="F:alpha-L-fucosidase activity"/>
    <property type="evidence" value="ECO:0007669"/>
    <property type="project" value="InterPro"/>
</dbReference>
<dbReference type="InterPro" id="IPR054363">
    <property type="entry name" value="GH95_cat"/>
</dbReference>
<dbReference type="Gene3D" id="2.70.98.50">
    <property type="entry name" value="putative glycoside hydrolase family protein from bacillus halodurans"/>
    <property type="match status" value="1"/>
</dbReference>
<dbReference type="PANTHER" id="PTHR31084:SF0">
    <property type="entry name" value="ALPHA-L-FUCOSIDASE 2"/>
    <property type="match status" value="1"/>
</dbReference>
<dbReference type="Gene3D" id="1.50.10.10">
    <property type="match status" value="1"/>
</dbReference>
<dbReference type="InterPro" id="IPR008928">
    <property type="entry name" value="6-hairpin_glycosidase_sf"/>
</dbReference>
<accession>A0A0K1JQ54</accession>
<dbReference type="STRING" id="571913.VV02_11770"/>
<dbReference type="PATRIC" id="fig|571913.6.peg.2396"/>
<name>A0A0K1JQ54_9MICO</name>
<feature type="domain" description="Alpha fucosidase A-like C-terminal" evidence="2">
    <location>
        <begin position="664"/>
        <end position="759"/>
    </location>
</feature>
<dbReference type="Pfam" id="PF14498">
    <property type="entry name" value="Glyco_hyd_65N_2"/>
    <property type="match status" value="1"/>
</dbReference>
<dbReference type="KEGG" id="lmoi:VV02_11770"/>
<evidence type="ECO:0000259" key="1">
    <source>
        <dbReference type="Pfam" id="PF14498"/>
    </source>
</evidence>